<dbReference type="GO" id="GO:0009793">
    <property type="term" value="P:embryo development ending in seed dormancy"/>
    <property type="evidence" value="ECO:0007669"/>
    <property type="project" value="TreeGrafter"/>
</dbReference>
<dbReference type="NCBIfam" id="NF047352">
    <property type="entry name" value="P_loop_sacsin"/>
    <property type="match status" value="1"/>
</dbReference>
<evidence type="ECO:0000256" key="2">
    <source>
        <dbReference type="SAM" id="MobiDB-lite"/>
    </source>
</evidence>
<dbReference type="InterPro" id="IPR024975">
    <property type="entry name" value="NOV_C"/>
</dbReference>
<dbReference type="PANTHER" id="PTHR32387">
    <property type="entry name" value="WU:FJ29H11"/>
    <property type="match status" value="1"/>
</dbReference>
<evidence type="ECO:0000259" key="3">
    <source>
        <dbReference type="Pfam" id="PF13020"/>
    </source>
</evidence>
<feature type="compositionally biased region" description="Polar residues" evidence="2">
    <location>
        <begin position="2460"/>
        <end position="2473"/>
    </location>
</feature>
<dbReference type="InterPro" id="IPR058210">
    <property type="entry name" value="SACS/Nov_dom"/>
</dbReference>
<feature type="region of interest" description="Disordered" evidence="2">
    <location>
        <begin position="2458"/>
        <end position="2489"/>
    </location>
</feature>
<feature type="coiled-coil region" evidence="1">
    <location>
        <begin position="262"/>
        <end position="289"/>
    </location>
</feature>
<dbReference type="GO" id="GO:0010305">
    <property type="term" value="P:leaf vascular tissue pattern formation"/>
    <property type="evidence" value="ECO:0007669"/>
    <property type="project" value="TreeGrafter"/>
</dbReference>
<accession>A0A7N0T011</accession>
<sequence>MQPGGQQPGAPAPHSSLPAFNPNFFVQNPAAAFPYYHNFNLPYLQGSNNFLFLQNPNFAAAAAAAPRRDFSSGASGRRVGIDRVDAAVARARRELVAAGESVSAWKVSEAALLHLQAQSWTSLGIQMQDVPSLNQLVAIEGKINSFINCFVGVRRITSLYDLEVAICESEGVGRFDELELGPLVRHPLVVQYFSVRSDVTDIHKISTEEILVSLSKYMEAHWNQKIEVSEFMDFLAEKQSVTSREKLCIRIQNLGMHISVIREAMRAEKSAVKKTIKAMRQNLDNMKRKRPLFSSLKKELDERFNSLSQRVTSFSSLHENRHGKHIRFSSSSSEAEESDEMKSEDEGASKLFRHRVDACDRIGSCPYPSATEEKTRLGIKGEMDITLSSAGCKTESTVSGTAKKKRKLGTKSLDISNPSKFPKRDELCSSASEAIRESSSRNSLDAYDYAADHDSIGAFITTWKEACHNHTTSEVFDRMLRFYDVTSGQRRKIRQMFSSNPCAAVLHVAIASIKSGMWDSIYDACQSVDKFGFGNQILGSCSTYENIEVEPNVKEALTLTKSVTEQTTSPGVTVEDIIKKITTYAVPCNEEPTSGVSSLGIKIRILRNMSNFERWISEQFSVMEFKNLGHGEFSDFLERNVPLLPRELFKQLLSDDSEKPLLEISILKRHLDILLVQAFNSLWEDGTFTKQKIYELLTMQFPSIGLSIQQHGSSDLIIEKVREQRNSAISNCVIFSMTCLDKSSTKDAVNNHDKILDFINERTDLLQSSGVLGHKTSKDATETLLRAPMLFDLRAWLHWDVVFAPSLGPFVEWLLDGVHSEELWCLVTANGKVFRINHLATDSSFRDAARQGSAFRTALELVSLISLNGGKIRYFKHLLEDHARAAFDNLITSPRGAEHIDDDIARNLYGNTPQSFSRPCKAMVIASRFILDCLAFIPSEFRDFVTDVFLTGLSCFVKYAPSAILSECQKTHERVMLHEIGLSLGIVEWIEDHHQFSVNTEELSCVGSVSEPVNARSGKKFTPAVGTSEEIPCCEILETSNENGGARVEEFPDTSICTNVTCVSATDKPSEKSAELYSIGDAEMIIESIRREEFGLSSNSPDTENIMLSKQHERLGRALQCLAQELYSQDSHFLLELVQNADDNVYPKNVEPTLVFLLQETGIVVLNNEHGFSAQNIRALCDIANSTKKVSGAGYIGKKGIGFKSVFRVTDAPEIHSNNFHVKFDIREGQIGFVCPTVVPPCDIGLLSKLACDGTDNKDSNGWRTCIVLPFSSKLSGNAASITPMFSDLHPSLLLFLHRLRCIKLRNTLDNSLIVMKKEIIGNGIIKVSHGVEEMTWLVVSQQMQANALCGNSKPTEISIAFTLLESAKGFYSPCLNQQPVFAFLPLRTYGLKFIIQGDFVLPSSREGVDSDSLWNQWLLSEFPNLFVDAEKSFCEIPCYEDNPGKAVTVYMSFVPLIGEVHGFFSNLPRMIISKLRISNCLLKEGDKSTWVPPCKVLRNWSDRALNFLPDKLLHDHLGKAFLNRDISLSDSLAKALGVEEYGPSVLLRIVSSLCYSEGGLRSLGFEWLCSFLDELYDVMFHSHGSVAAGLDSEVINKLRKIPFIPLSDGTFSSVDEGAIWMHFDVSIVGHDGKSGPEDFPELYARLRTVSSSFLSVAHGNGSGTEIMLTEKICMLLRNFGVQQLSAHDILKVHILPAITDEKFANENMNLMTEYFSFVMAHLQSSCTACMVEKQHLVPDLCSKVLVLTNYGYKRPNEVSIHFSKEYGAPVDVKNLINTTDIEWCELDDSYLKHSITRSLPCGQNQWREFFSHLGITDFVTVTQVRKNLSDIPPYLLKTVMQDYELMRTELVAMDWESNELVQLLSLMSNSGSHDNCKYMLQILDTMWDKYYNDKVSGHWYFDSAEDMKPFTSSFMRSICNIPWVVSSVDDVLHYPGDLFHDCAAVRTILGAFAPYAIPKVNCEALQKALGLRTQVTMDDILEVFRMRRRSAGSFKASIQQMSRLYEFIWNETCSSKHKVLEELLSGPFIFVPEVCDFKHADLVSGTFFSAKEVYWHDFYGLKKLTESNCKENGGGFGGSPKVLCNIYPGLHDFFITDCRVNEVPPLHDYLEMLLQLTKSVLPSQAADTVFKVFSKWADEYESGVTSSKEIDHLKECLLKIEYKILPTEQDKWVSLHPSFGFLCWSDDMNLKKEFKHLDDIHFVYFGEVADDKKEVLKTKVGALLYTLGIPALSQVVTREAIFYGMKDSNIKASLVNWALPFAQRYMYNVLPEKYFQLKNSICESLRSLRVLVVEKLFYRNIVKKCAVASKSRFECGSLLQESLLQDTTLYTTESSDTHSLFMEFSRYLFKGSCELHLANFLHMITTMTESGSTEEQTEFFILNSQKLSKLPSDECIWSLESLPATDEIEDIMHASTSEMVNAEKALSKLEKRSGAVSCWPPADWKTAPGFKFARENGHRTQAASHPSHSSLDMQEDHPEYVSSSNPSCPLSASEVGAASTWISEDDGTLSALNFEALGVDPDFSFNQLQLNLPFDHSDSNSVPGGWGTSSTKFSFRNQLNTGNPNSAQALLTGRTGELVAYKYYLGKAGDGDAVNWVNKDNETGLPYDIVLRRKGDDNTMEYIEVKSTRSARKDWFMITTREWQYAIEKGDAFSIAHVVLHSDNTARVSTFKNPARLCQLGKLRLVVMMPKE</sequence>
<dbReference type="InterPro" id="IPR052957">
    <property type="entry name" value="Auxin_embryo_med"/>
</dbReference>
<dbReference type="Gene3D" id="3.30.565.10">
    <property type="entry name" value="Histidine kinase-like ATPase, C-terminal domain"/>
    <property type="match status" value="1"/>
</dbReference>
<evidence type="ECO:0000256" key="1">
    <source>
        <dbReference type="SAM" id="Coils"/>
    </source>
</evidence>
<dbReference type="GO" id="GO:0048364">
    <property type="term" value="P:root development"/>
    <property type="evidence" value="ECO:0007669"/>
    <property type="project" value="TreeGrafter"/>
</dbReference>
<dbReference type="Gramene" id="Kaladp0016s0136.1.v1.1">
    <property type="protein sequence ID" value="Kaladp0016s0136.1.v1.1"/>
    <property type="gene ID" value="Kaladp0016s0136.v1.1"/>
</dbReference>
<keyword evidence="6" id="KW-1185">Reference proteome</keyword>
<dbReference type="GO" id="GO:0005634">
    <property type="term" value="C:nucleus"/>
    <property type="evidence" value="ECO:0007669"/>
    <property type="project" value="TreeGrafter"/>
</dbReference>
<evidence type="ECO:0000313" key="6">
    <source>
        <dbReference type="Proteomes" id="UP000594263"/>
    </source>
</evidence>
<dbReference type="Proteomes" id="UP000594263">
    <property type="component" value="Unplaced"/>
</dbReference>
<evidence type="ECO:0000259" key="4">
    <source>
        <dbReference type="Pfam" id="PF25794"/>
    </source>
</evidence>
<feature type="domain" description="Sacsin/Nov" evidence="4">
    <location>
        <begin position="1127"/>
        <end position="1225"/>
    </location>
</feature>
<evidence type="ECO:0000313" key="5">
    <source>
        <dbReference type="EnsemblPlants" id="Kaladp0016s0136.1.v1.1"/>
    </source>
</evidence>
<feature type="region of interest" description="Disordered" evidence="2">
    <location>
        <begin position="318"/>
        <end position="347"/>
    </location>
</feature>
<proteinExistence type="predicted"/>
<feature type="domain" description="Protein NO VEIN C-terminal" evidence="3">
    <location>
        <begin position="2578"/>
        <end position="2666"/>
    </location>
</feature>
<name>A0A7N0T011_KALFE</name>
<dbReference type="EnsemblPlants" id="Kaladp0016s0136.1.v1.1">
    <property type="protein sequence ID" value="Kaladp0016s0136.1.v1.1"/>
    <property type="gene ID" value="Kaladp0016s0136.v1.1"/>
</dbReference>
<dbReference type="Pfam" id="PF25794">
    <property type="entry name" value="SACS"/>
    <property type="match status" value="1"/>
</dbReference>
<protein>
    <recommendedName>
        <fullName evidence="7">Protein NO VEIN C-terminal domain-containing protein</fullName>
    </recommendedName>
</protein>
<organism evidence="5 6">
    <name type="scientific">Kalanchoe fedtschenkoi</name>
    <name type="common">Lavender scallops</name>
    <name type="synonym">South American air plant</name>
    <dbReference type="NCBI Taxonomy" id="63787"/>
    <lineage>
        <taxon>Eukaryota</taxon>
        <taxon>Viridiplantae</taxon>
        <taxon>Streptophyta</taxon>
        <taxon>Embryophyta</taxon>
        <taxon>Tracheophyta</taxon>
        <taxon>Spermatophyta</taxon>
        <taxon>Magnoliopsida</taxon>
        <taxon>eudicotyledons</taxon>
        <taxon>Gunneridae</taxon>
        <taxon>Pentapetalae</taxon>
        <taxon>Saxifragales</taxon>
        <taxon>Crassulaceae</taxon>
        <taxon>Kalanchoe</taxon>
    </lineage>
</organism>
<reference evidence="5" key="1">
    <citation type="submission" date="2021-01" db="UniProtKB">
        <authorList>
            <consortium name="EnsemblPlants"/>
        </authorList>
    </citation>
    <scope>IDENTIFICATION</scope>
</reference>
<dbReference type="SUPFAM" id="SSF55874">
    <property type="entry name" value="ATPase domain of HSP90 chaperone/DNA topoisomerase II/histidine kinase"/>
    <property type="match status" value="1"/>
</dbReference>
<keyword evidence="1" id="KW-0175">Coiled coil</keyword>
<dbReference type="PANTHER" id="PTHR32387:SF0">
    <property type="entry name" value="PROTEIN NO VEIN"/>
    <property type="match status" value="1"/>
</dbReference>
<dbReference type="OMA" id="PLEVHVN"/>
<dbReference type="InterPro" id="IPR036890">
    <property type="entry name" value="HATPase_C_sf"/>
</dbReference>
<evidence type="ECO:0008006" key="7">
    <source>
        <dbReference type="Google" id="ProtNLM"/>
    </source>
</evidence>
<dbReference type="Pfam" id="PF13020">
    <property type="entry name" value="NOV_C"/>
    <property type="match status" value="1"/>
</dbReference>